<reference evidence="9 10" key="1">
    <citation type="submission" date="2024-04" db="EMBL/GenBank/DDBJ databases">
        <title>Phyllosticta paracitricarpa is synonymous to the EU quarantine fungus P. citricarpa based on phylogenomic analyses.</title>
        <authorList>
            <consortium name="Lawrence Berkeley National Laboratory"/>
            <person name="Van Ingen-Buijs V.A."/>
            <person name="Van Westerhoven A.C."/>
            <person name="Haridas S."/>
            <person name="Skiadas P."/>
            <person name="Martin F."/>
            <person name="Groenewald J.Z."/>
            <person name="Crous P.W."/>
            <person name="Seidl M.F."/>
        </authorList>
    </citation>
    <scope>NUCLEOTIDE SEQUENCE [LARGE SCALE GENOMIC DNA]</scope>
    <source>
        <strain evidence="9 10">CBS 123371</strain>
    </source>
</reference>
<feature type="region of interest" description="Disordered" evidence="7">
    <location>
        <begin position="660"/>
        <end position="705"/>
    </location>
</feature>
<keyword evidence="2 5" id="KW-0547">Nucleotide-binding</keyword>
<keyword evidence="1 6" id="KW-0493">Microtubule</keyword>
<evidence type="ECO:0000256" key="4">
    <source>
        <dbReference type="ARBA" id="ARBA00023175"/>
    </source>
</evidence>
<keyword evidence="4 5" id="KW-0505">Motor protein</keyword>
<evidence type="ECO:0000256" key="5">
    <source>
        <dbReference type="PROSITE-ProRule" id="PRU00283"/>
    </source>
</evidence>
<feature type="compositionally biased region" description="Low complexity" evidence="7">
    <location>
        <begin position="667"/>
        <end position="682"/>
    </location>
</feature>
<feature type="compositionally biased region" description="Basic residues" evidence="7">
    <location>
        <begin position="685"/>
        <end position="694"/>
    </location>
</feature>
<protein>
    <recommendedName>
        <fullName evidence="6">Kinesin-like protein</fullName>
    </recommendedName>
</protein>
<dbReference type="PROSITE" id="PS00411">
    <property type="entry name" value="KINESIN_MOTOR_1"/>
    <property type="match status" value="1"/>
</dbReference>
<evidence type="ECO:0000256" key="6">
    <source>
        <dbReference type="RuleBase" id="RU000394"/>
    </source>
</evidence>
<comment type="caution">
    <text evidence="9">The sequence shown here is derived from an EMBL/GenBank/DDBJ whole genome shotgun (WGS) entry which is preliminary data.</text>
</comment>
<dbReference type="SMART" id="SM00129">
    <property type="entry name" value="KISc"/>
    <property type="match status" value="1"/>
</dbReference>
<feature type="binding site" evidence="5">
    <location>
        <begin position="108"/>
        <end position="115"/>
    </location>
    <ligand>
        <name>ATP</name>
        <dbReference type="ChEBI" id="CHEBI:30616"/>
    </ligand>
</feature>
<dbReference type="PANTHER" id="PTHR24115">
    <property type="entry name" value="KINESIN-RELATED"/>
    <property type="match status" value="1"/>
</dbReference>
<gene>
    <name evidence="9" type="ORF">IWZ03DRAFT_195210</name>
</gene>
<proteinExistence type="inferred from homology"/>
<evidence type="ECO:0000256" key="1">
    <source>
        <dbReference type="ARBA" id="ARBA00022701"/>
    </source>
</evidence>
<evidence type="ECO:0000259" key="8">
    <source>
        <dbReference type="PROSITE" id="PS50067"/>
    </source>
</evidence>
<dbReference type="Pfam" id="PF07716">
    <property type="entry name" value="bZIP_2"/>
    <property type="match status" value="1"/>
</dbReference>
<feature type="region of interest" description="Disordered" evidence="7">
    <location>
        <begin position="481"/>
        <end position="514"/>
    </location>
</feature>
<dbReference type="Proteomes" id="UP001363622">
    <property type="component" value="Unassembled WGS sequence"/>
</dbReference>
<keyword evidence="3 5" id="KW-0067">ATP-binding</keyword>
<evidence type="ECO:0000256" key="2">
    <source>
        <dbReference type="ARBA" id="ARBA00022741"/>
    </source>
</evidence>
<evidence type="ECO:0000313" key="9">
    <source>
        <dbReference type="EMBL" id="KAK7516684.1"/>
    </source>
</evidence>
<dbReference type="Gene3D" id="3.40.850.10">
    <property type="entry name" value="Kinesin motor domain"/>
    <property type="match status" value="1"/>
</dbReference>
<feature type="region of interest" description="Disordered" evidence="7">
    <location>
        <begin position="611"/>
        <end position="630"/>
    </location>
</feature>
<comment type="similarity">
    <text evidence="5 6">Belongs to the TRAFAC class myosin-kinesin ATPase superfamily. Kinesin family.</text>
</comment>
<dbReference type="PANTHER" id="PTHR24115:SF1008">
    <property type="entry name" value="KINESIN-LIKE PROTEIN SUBITO"/>
    <property type="match status" value="1"/>
</dbReference>
<dbReference type="InterPro" id="IPR004827">
    <property type="entry name" value="bZIP"/>
</dbReference>
<dbReference type="PRINTS" id="PR00380">
    <property type="entry name" value="KINESINHEAVY"/>
</dbReference>
<dbReference type="InterPro" id="IPR001752">
    <property type="entry name" value="Kinesin_motor_dom"/>
</dbReference>
<accession>A0ABR1KKT0</accession>
<dbReference type="PROSITE" id="PS50067">
    <property type="entry name" value="KINESIN_MOTOR_2"/>
    <property type="match status" value="1"/>
</dbReference>
<evidence type="ECO:0000256" key="3">
    <source>
        <dbReference type="ARBA" id="ARBA00022840"/>
    </source>
</evidence>
<feature type="compositionally biased region" description="Basic and acidic residues" evidence="7">
    <location>
        <begin position="620"/>
        <end position="630"/>
    </location>
</feature>
<dbReference type="InterPro" id="IPR019821">
    <property type="entry name" value="Kinesin_motor_CS"/>
</dbReference>
<dbReference type="Pfam" id="PF00225">
    <property type="entry name" value="Kinesin"/>
    <property type="match status" value="1"/>
</dbReference>
<dbReference type="InterPro" id="IPR027640">
    <property type="entry name" value="Kinesin-like_fam"/>
</dbReference>
<evidence type="ECO:0000313" key="10">
    <source>
        <dbReference type="Proteomes" id="UP001363622"/>
    </source>
</evidence>
<feature type="domain" description="Kinesin motor" evidence="8">
    <location>
        <begin position="11"/>
        <end position="460"/>
    </location>
</feature>
<sequence>MDPLTNPSSSLFEVYLRLRPAAAASAGDRFLDVEEPEQLDACPNHITIKPPENDRRKRAVERFAFTRVFEEDCGQLDIFKGTQVLPLIEGVLGDEGKEGRDGLLATLGMTGSGKSHTILGSKSQRGLTQMALDVLFQNIGDLIVDPTDSSSTFPSIAAADVSEAKMFPASLYLDSVHGDGAQASNSRAQTPALDGTSFLSTKSRHLPRSSTMPSHPTVDDLAVDVDQTAEYAIVVSMFEVYNDRIYDLLTGASQNSKSTANRRRALLFKPTEQSPDRKQVAGLKKIICGNIEEALMVLETGLMERKVTGTGSNAVSSRSHGFFCLEVKKRHRATKGPWASSTLTICDLAGSERARNAKTAGETLAEAGKINESLMYLGQCMQMQADNQEGSKQNVVPFRQCKLTELLFSNSFPSSHHGHSHHNHYPRRPQKAIMIVTADPHGDFNATSQILRYSALAREVTVPRIPSATSAIQVGNTIVHARPGTSSSERPLPQTTTTTTNNYSETPLPPSTAPNVSEELRAALDEINRLHESVDVLQLQLREEATRRRAAERSWRAAEDYLVDMEQQLRDELCAEFESRLAALQRTYRGAWDEEADRNDERLDRKIELLTQSATAPAAEVERHDESERERAEDLASRVDALEDENDALRQKVKLLERATQAAVSPSKKQTLTHSQSQSQTLPIRKTRVLKAKKWRMEDDPFDST</sequence>
<keyword evidence="10" id="KW-1185">Reference proteome</keyword>
<dbReference type="SUPFAM" id="SSF52540">
    <property type="entry name" value="P-loop containing nucleoside triphosphate hydrolases"/>
    <property type="match status" value="1"/>
</dbReference>
<dbReference type="EMBL" id="JBBPHU010000006">
    <property type="protein sequence ID" value="KAK7516684.1"/>
    <property type="molecule type" value="Genomic_DNA"/>
</dbReference>
<dbReference type="InterPro" id="IPR027417">
    <property type="entry name" value="P-loop_NTPase"/>
</dbReference>
<organism evidence="9 10">
    <name type="scientific">Phyllosticta citriasiana</name>
    <dbReference type="NCBI Taxonomy" id="595635"/>
    <lineage>
        <taxon>Eukaryota</taxon>
        <taxon>Fungi</taxon>
        <taxon>Dikarya</taxon>
        <taxon>Ascomycota</taxon>
        <taxon>Pezizomycotina</taxon>
        <taxon>Dothideomycetes</taxon>
        <taxon>Dothideomycetes incertae sedis</taxon>
        <taxon>Botryosphaeriales</taxon>
        <taxon>Phyllostictaceae</taxon>
        <taxon>Phyllosticta</taxon>
    </lineage>
</organism>
<name>A0ABR1KKT0_9PEZI</name>
<feature type="region of interest" description="Disordered" evidence="7">
    <location>
        <begin position="181"/>
        <end position="217"/>
    </location>
</feature>
<dbReference type="InterPro" id="IPR036961">
    <property type="entry name" value="Kinesin_motor_dom_sf"/>
</dbReference>
<evidence type="ECO:0000256" key="7">
    <source>
        <dbReference type="SAM" id="MobiDB-lite"/>
    </source>
</evidence>